<proteinExistence type="predicted"/>
<evidence type="ECO:0000313" key="10">
    <source>
        <dbReference type="Proteomes" id="UP000235392"/>
    </source>
</evidence>
<dbReference type="STRING" id="200324.A0A2N5RYR7"/>
<dbReference type="GO" id="GO:0030688">
    <property type="term" value="C:preribosome, small subunit precursor"/>
    <property type="evidence" value="ECO:0007669"/>
    <property type="project" value="TreeGrafter"/>
</dbReference>
<name>A0A2N5RYR7_9BASI</name>
<feature type="compositionally biased region" description="Basic residues" evidence="5">
    <location>
        <begin position="802"/>
        <end position="811"/>
    </location>
</feature>
<feature type="region of interest" description="Disordered" evidence="5">
    <location>
        <begin position="285"/>
        <end position="308"/>
    </location>
</feature>
<dbReference type="SUPFAM" id="SSF48371">
    <property type="entry name" value="ARM repeat"/>
    <property type="match status" value="1"/>
</dbReference>
<dbReference type="InterPro" id="IPR011989">
    <property type="entry name" value="ARM-like"/>
</dbReference>
<dbReference type="GO" id="GO:0003723">
    <property type="term" value="F:RNA binding"/>
    <property type="evidence" value="ECO:0007669"/>
    <property type="project" value="InterPro"/>
</dbReference>
<feature type="region of interest" description="Disordered" evidence="5">
    <location>
        <begin position="1"/>
        <end position="67"/>
    </location>
</feature>
<feature type="region of interest" description="Disordered" evidence="5">
    <location>
        <begin position="92"/>
        <end position="118"/>
    </location>
</feature>
<dbReference type="PANTHER" id="PTHR13102">
    <property type="entry name" value="NUCLEOLAR PROTEIN 9"/>
    <property type="match status" value="1"/>
</dbReference>
<keyword evidence="2" id="KW-0677">Repeat</keyword>
<feature type="compositionally biased region" description="Basic and acidic residues" evidence="5">
    <location>
        <begin position="778"/>
        <end position="801"/>
    </location>
</feature>
<dbReference type="EMBL" id="PGCI01000208">
    <property type="protein sequence ID" value="PLW33974.1"/>
    <property type="molecule type" value="Genomic_DNA"/>
</dbReference>
<dbReference type="SMART" id="SM00025">
    <property type="entry name" value="Pumilio"/>
    <property type="match status" value="5"/>
</dbReference>
<dbReference type="GO" id="GO:0005730">
    <property type="term" value="C:nucleolus"/>
    <property type="evidence" value="ECO:0007669"/>
    <property type="project" value="TreeGrafter"/>
</dbReference>
<evidence type="ECO:0000313" key="7">
    <source>
        <dbReference type="EMBL" id="PLW09114.1"/>
    </source>
</evidence>
<dbReference type="GO" id="GO:0000447">
    <property type="term" value="P:endonucleolytic cleavage in ITS1 to separate SSU-rRNA from 5.8S rRNA and LSU-rRNA from tricistronic rRNA transcript (SSU-rRNA, 5.8S rRNA, LSU-rRNA)"/>
    <property type="evidence" value="ECO:0007669"/>
    <property type="project" value="TreeGrafter"/>
</dbReference>
<dbReference type="EMBL" id="PGCJ01001122">
    <property type="protein sequence ID" value="PLW09114.1"/>
    <property type="molecule type" value="Genomic_DNA"/>
</dbReference>
<keyword evidence="9" id="KW-1185">Reference proteome</keyword>
<feature type="compositionally biased region" description="Basic residues" evidence="5">
    <location>
        <begin position="743"/>
        <end position="756"/>
    </location>
</feature>
<feature type="compositionally biased region" description="Polar residues" evidence="5">
    <location>
        <begin position="757"/>
        <end position="777"/>
    </location>
</feature>
<comment type="caution">
    <text evidence="6">The sequence shown here is derived from an EMBL/GenBank/DDBJ whole genome shotgun (WGS) entry which is preliminary data.</text>
</comment>
<dbReference type="InterPro" id="IPR001313">
    <property type="entry name" value="Pumilio_RNA-bd_rpt"/>
</dbReference>
<evidence type="ECO:0000256" key="1">
    <source>
        <dbReference type="ARBA" id="ARBA00016427"/>
    </source>
</evidence>
<feature type="compositionally biased region" description="Acidic residues" evidence="5">
    <location>
        <begin position="108"/>
        <end position="117"/>
    </location>
</feature>
<dbReference type="EMBL" id="PGCI01001252">
    <property type="protein sequence ID" value="PLW06136.1"/>
    <property type="molecule type" value="Genomic_DNA"/>
</dbReference>
<sequence>MPREFRKRGRGGNKQKDDEEYGEVPQAIQPIVATHDVMELAQETEEDGAVPRGSNEDTTKDPNLADFPLLTPDLKAYWREIDEKLQELERLGLGSYHSNSNKPSQKNEEDDEDEEDERQLLLRSALAELGGHELALASDPETSIILERIIFSMDGFAKRVLVDRFIGRFVDLSNHPHGSHVLQTLLASCAPVLDVEASQSNSNKNPKDEMDQDEDLPLMCELLSQVCEDILPHLEPLACSPSGSHVLLVILSLCFGKPTEDENVRSKKSTQWRSKQGSLRSVFQVKPTSSEHQIDPDTPSRRVPSKLRQKGESVYAQMRRCWGDKNRVGGVRSVASNPAIVVLLQLIIEIEFDREEAEAPGSLTDIILDGLFQTPFSSERSEFVEVSLRDVTASRVIERILSRLSPVFFRRFHAVYLVGRMGHLAGHPVANFVITRAVSQLDQESLGPAVEEVKPKLIDCIDNYRIGFFKALVERSASLDDTTVHEEVVETILKAFGIEGESEYRWIFPCMISLMRMDYFRKTVMFNLLNSTSEITQEHVRLPESNVQGSVLLQAILHTLPRSLEKIITKGLADLPIEVIIGFSRDPIGSRALDALLKSPSVTSPTRRHFTMRFLGKFHQLADDRIGSHIAETIWAISDVYLKEKIASSLVSHQVFLQKSSFGHFFLKKLDLPLFERQREAWKSKMAIKFPRISFLPSAKPSAAASAQLQTSDQSGLDESKKLQSKGTDIPEEAPPHTSKKESSKKKKESHQKRAHPSSNDKASSDEITASAPSNDQKGSEKKNDPTPIDDAKVDSTEARSSRKKKLKKDKRLSTEHESSCPIEPVVDETLPVSSEPTVKKKSKKRKSQAPPVESIDTSIVDQLFQPLDIMTSTSDPPKSKPRKKPKL</sequence>
<evidence type="ECO:0000256" key="4">
    <source>
        <dbReference type="ARBA" id="ARBA00031929"/>
    </source>
</evidence>
<evidence type="ECO:0000313" key="6">
    <source>
        <dbReference type="EMBL" id="PLW06136.1"/>
    </source>
</evidence>
<dbReference type="GO" id="GO:0000472">
    <property type="term" value="P:endonucleolytic cleavage to generate mature 5'-end of SSU-rRNA from (SSU-rRNA, 5.8S rRNA, LSU-rRNA)"/>
    <property type="evidence" value="ECO:0007669"/>
    <property type="project" value="TreeGrafter"/>
</dbReference>
<feature type="compositionally biased region" description="Polar residues" evidence="5">
    <location>
        <begin position="708"/>
        <end position="717"/>
    </location>
</feature>
<protein>
    <recommendedName>
        <fullName evidence="1">Nucleolar protein 9</fullName>
    </recommendedName>
    <alternativeName>
        <fullName evidence="3 4">Pumilio domain-containing protein NOP9</fullName>
    </alternativeName>
</protein>
<evidence type="ECO:0000256" key="3">
    <source>
        <dbReference type="ARBA" id="ARBA00030932"/>
    </source>
</evidence>
<dbReference type="PANTHER" id="PTHR13102:SF0">
    <property type="entry name" value="NUCLEOLAR PROTEIN 9"/>
    <property type="match status" value="1"/>
</dbReference>
<dbReference type="AlphaFoldDB" id="A0A2N5RYR7"/>
<dbReference type="Proteomes" id="UP000235388">
    <property type="component" value="Unassembled WGS sequence"/>
</dbReference>
<dbReference type="InterPro" id="IPR040000">
    <property type="entry name" value="NOP9"/>
</dbReference>
<dbReference type="OrthoDB" id="392571at2759"/>
<accession>A0A2N5RYR7</accession>
<organism evidence="6 10">
    <name type="scientific">Puccinia coronata f. sp. avenae</name>
    <dbReference type="NCBI Taxonomy" id="200324"/>
    <lineage>
        <taxon>Eukaryota</taxon>
        <taxon>Fungi</taxon>
        <taxon>Dikarya</taxon>
        <taxon>Basidiomycota</taxon>
        <taxon>Pucciniomycotina</taxon>
        <taxon>Pucciniomycetes</taxon>
        <taxon>Pucciniales</taxon>
        <taxon>Pucciniaceae</taxon>
        <taxon>Puccinia</taxon>
    </lineage>
</organism>
<evidence type="ECO:0000256" key="2">
    <source>
        <dbReference type="ARBA" id="ARBA00022737"/>
    </source>
</evidence>
<dbReference type="GO" id="GO:0000480">
    <property type="term" value="P:endonucleolytic cleavage in 5'-ETS of tricistronic rRNA transcript (SSU-rRNA, 5.8S rRNA, LSU-rRNA)"/>
    <property type="evidence" value="ECO:0007669"/>
    <property type="project" value="TreeGrafter"/>
</dbReference>
<evidence type="ECO:0000256" key="5">
    <source>
        <dbReference type="SAM" id="MobiDB-lite"/>
    </source>
</evidence>
<gene>
    <name evidence="7" type="ORF">PCANC_21590</name>
    <name evidence="8" type="ORF">PCASD_12348</name>
    <name evidence="6" type="ORF">PCASD_24327</name>
</gene>
<evidence type="ECO:0000313" key="8">
    <source>
        <dbReference type="EMBL" id="PLW33974.1"/>
    </source>
</evidence>
<feature type="compositionally biased region" description="Basic residues" evidence="5">
    <location>
        <begin position="1"/>
        <end position="13"/>
    </location>
</feature>
<dbReference type="Gene3D" id="1.25.10.10">
    <property type="entry name" value="Leucine-rich Repeat Variant"/>
    <property type="match status" value="2"/>
</dbReference>
<dbReference type="InterPro" id="IPR016024">
    <property type="entry name" value="ARM-type_fold"/>
</dbReference>
<feature type="region of interest" description="Disordered" evidence="5">
    <location>
        <begin position="704"/>
        <end position="888"/>
    </location>
</feature>
<dbReference type="GO" id="GO:0000056">
    <property type="term" value="P:ribosomal small subunit export from nucleus"/>
    <property type="evidence" value="ECO:0007669"/>
    <property type="project" value="TreeGrafter"/>
</dbReference>
<dbReference type="Pfam" id="PF22493">
    <property type="entry name" value="PUF_NOP9"/>
    <property type="match status" value="1"/>
</dbReference>
<dbReference type="GO" id="GO:0030686">
    <property type="term" value="C:90S preribosome"/>
    <property type="evidence" value="ECO:0007669"/>
    <property type="project" value="TreeGrafter"/>
</dbReference>
<evidence type="ECO:0000313" key="9">
    <source>
        <dbReference type="Proteomes" id="UP000235388"/>
    </source>
</evidence>
<reference evidence="9 10" key="1">
    <citation type="submission" date="2017-11" db="EMBL/GenBank/DDBJ databases">
        <title>De novo assembly and phasing of dikaryotic genomes from two isolates of Puccinia coronata f. sp. avenae, the causal agent of oat crown rust.</title>
        <authorList>
            <person name="Miller M.E."/>
            <person name="Zhang Y."/>
            <person name="Omidvar V."/>
            <person name="Sperschneider J."/>
            <person name="Schwessinger B."/>
            <person name="Raley C."/>
            <person name="Palmer J.M."/>
            <person name="Garnica D."/>
            <person name="Upadhyaya N."/>
            <person name="Rathjen J."/>
            <person name="Taylor J.M."/>
            <person name="Park R.F."/>
            <person name="Dodds P.N."/>
            <person name="Hirsch C.D."/>
            <person name="Kianian S.F."/>
            <person name="Figueroa M."/>
        </authorList>
    </citation>
    <scope>NUCLEOTIDE SEQUENCE [LARGE SCALE GENOMIC DNA]</scope>
    <source>
        <strain evidence="7">12NC29</strain>
        <strain evidence="6">12SD80</strain>
    </source>
</reference>
<dbReference type="Proteomes" id="UP000235392">
    <property type="component" value="Unassembled WGS sequence"/>
</dbReference>